<accession>A0A160T9D1</accession>
<evidence type="ECO:0008006" key="2">
    <source>
        <dbReference type="Google" id="ProtNLM"/>
    </source>
</evidence>
<dbReference type="PROSITE" id="PS51318">
    <property type="entry name" value="TAT"/>
    <property type="match status" value="1"/>
</dbReference>
<organism evidence="1">
    <name type="scientific">hydrothermal vent metagenome</name>
    <dbReference type="NCBI Taxonomy" id="652676"/>
    <lineage>
        <taxon>unclassified sequences</taxon>
        <taxon>metagenomes</taxon>
        <taxon>ecological metagenomes</taxon>
    </lineage>
</organism>
<sequence length="444" mass="48364">MKDTLSISRRSLLRGLGASIALPLLESIAPAAYANTLENKPKRLSVFYTPNGMSMDSFTPLTTGMNYAMTPILEPLAAYRNQFSVISGLAHYNASALGDGPGSHGRSCGAYLTGAHPKRTEGSDLQCGISMDQVVANHFATETQLASLELGIEPSSLLGSCDIGYSCTYTNTLSWRSPTVALPVTVNPRDVFERLFGDGMSLDEESRQAQFKRKSSILDFVRDDAARLTKKMGMNDRRKMDEYLASIHDVERRIQKASSQKIDTNAGDLIMPTGIPNSFEDHVKIMIDLQVLALQTDMTRVCTFMLGRELSNRTYPDIGVPDSHHSLSHHGGNPEKIAKLVKINRHHMEQFAYCLERMSSTKDGESSLLDSTLLMAGASLGEPNAHDNMNLPAIIAGGGLQGNRHIAVEKNTPMCNLMLSMINKLGVPAESFGDSTGLLHELSA</sequence>
<dbReference type="InterPro" id="IPR011447">
    <property type="entry name" value="DUF1552"/>
</dbReference>
<dbReference type="EMBL" id="CZQC01000025">
    <property type="protein sequence ID" value="CUS40770.1"/>
    <property type="molecule type" value="Genomic_DNA"/>
</dbReference>
<protein>
    <recommendedName>
        <fullName evidence="2">Tat (Twin-arginine translocation) pathway signal sequence domain protein</fullName>
    </recommendedName>
</protein>
<reference evidence="1" key="1">
    <citation type="submission" date="2015-10" db="EMBL/GenBank/DDBJ databases">
        <authorList>
            <person name="Gilbert D.G."/>
        </authorList>
    </citation>
    <scope>NUCLEOTIDE SEQUENCE</scope>
</reference>
<gene>
    <name evidence="1" type="ORF">MGWOODY_Tha1953</name>
</gene>
<dbReference type="AlphaFoldDB" id="A0A160T9D1"/>
<name>A0A160T9D1_9ZZZZ</name>
<evidence type="ECO:0000313" key="1">
    <source>
        <dbReference type="EMBL" id="CUS40770.1"/>
    </source>
</evidence>
<dbReference type="InterPro" id="IPR006311">
    <property type="entry name" value="TAT_signal"/>
</dbReference>
<dbReference type="Pfam" id="PF07586">
    <property type="entry name" value="HXXSHH"/>
    <property type="match status" value="1"/>
</dbReference>
<proteinExistence type="predicted"/>